<accession>A0A150MHV6</accession>
<reference evidence="2 3" key="1">
    <citation type="submission" date="2016-01" db="EMBL/GenBank/DDBJ databases">
        <title>Draft Genome Sequences of Seven Thermophilic Sporeformers Isolated from Foods.</title>
        <authorList>
            <person name="Berendsen E.M."/>
            <person name="Wells-Bennik M.H."/>
            <person name="Krawcyk A.O."/>
            <person name="De Jong A."/>
            <person name="Holsappel S."/>
            <person name="Eijlander R.T."/>
            <person name="Kuipers O.P."/>
        </authorList>
    </citation>
    <scope>NUCLEOTIDE SEQUENCE [LARGE SCALE GENOMIC DNA]</scope>
    <source>
        <strain evidence="2 3">B4109</strain>
    </source>
</reference>
<name>A0A150MHV6_GEOSE</name>
<comment type="caution">
    <text evidence="2">The sequence shown here is derived from an EMBL/GenBank/DDBJ whole genome shotgun (WGS) entry which is preliminary data.</text>
</comment>
<protein>
    <submittedName>
        <fullName evidence="2">Uncharacterized protein</fullName>
    </submittedName>
</protein>
<feature type="compositionally biased region" description="Basic and acidic residues" evidence="1">
    <location>
        <begin position="43"/>
        <end position="56"/>
    </location>
</feature>
<evidence type="ECO:0000313" key="2">
    <source>
        <dbReference type="EMBL" id="KYD24041.1"/>
    </source>
</evidence>
<dbReference type="Proteomes" id="UP000075424">
    <property type="component" value="Unassembled WGS sequence"/>
</dbReference>
<feature type="region of interest" description="Disordered" evidence="1">
    <location>
        <begin position="43"/>
        <end position="66"/>
    </location>
</feature>
<organism evidence="2 3">
    <name type="scientific">Geobacillus stearothermophilus</name>
    <name type="common">Bacillus stearothermophilus</name>
    <dbReference type="NCBI Taxonomy" id="1422"/>
    <lineage>
        <taxon>Bacteria</taxon>
        <taxon>Bacillati</taxon>
        <taxon>Bacillota</taxon>
        <taxon>Bacilli</taxon>
        <taxon>Bacillales</taxon>
        <taxon>Anoxybacillaceae</taxon>
        <taxon>Geobacillus</taxon>
    </lineage>
</organism>
<sequence length="66" mass="7085">MSAAELVREVLAALNEWRMADVEHDTGMIVLYPLLGRVSGRYPDDFDAKEGGEHGESMGASSCGAD</sequence>
<dbReference type="EMBL" id="LQYV01000108">
    <property type="protein sequence ID" value="KYD24041.1"/>
    <property type="molecule type" value="Genomic_DNA"/>
</dbReference>
<proteinExistence type="predicted"/>
<dbReference type="AlphaFoldDB" id="A0A150MHV6"/>
<gene>
    <name evidence="2" type="ORF">B4109_0303</name>
</gene>
<evidence type="ECO:0000256" key="1">
    <source>
        <dbReference type="SAM" id="MobiDB-lite"/>
    </source>
</evidence>
<evidence type="ECO:0000313" key="3">
    <source>
        <dbReference type="Proteomes" id="UP000075424"/>
    </source>
</evidence>